<dbReference type="Pfam" id="PF00535">
    <property type="entry name" value="Glycos_transf_2"/>
    <property type="match status" value="1"/>
</dbReference>
<dbReference type="CDD" id="cd06423">
    <property type="entry name" value="CESA_like"/>
    <property type="match status" value="1"/>
</dbReference>
<dbReference type="InterPro" id="IPR029044">
    <property type="entry name" value="Nucleotide-diphossugar_trans"/>
</dbReference>
<evidence type="ECO:0000313" key="4">
    <source>
        <dbReference type="Proteomes" id="UP000230052"/>
    </source>
</evidence>
<accession>A0A2J0L152</accession>
<keyword evidence="1" id="KW-1133">Transmembrane helix</keyword>
<feature type="transmembrane region" description="Helical" evidence="1">
    <location>
        <begin position="238"/>
        <end position="258"/>
    </location>
</feature>
<comment type="caution">
    <text evidence="3">The sequence shown here is derived from an EMBL/GenBank/DDBJ whole genome shotgun (WGS) entry which is preliminary data.</text>
</comment>
<feature type="domain" description="Glycosyltransferase 2-like" evidence="2">
    <location>
        <begin position="4"/>
        <end position="153"/>
    </location>
</feature>
<proteinExistence type="predicted"/>
<dbReference type="AlphaFoldDB" id="A0A2J0L152"/>
<keyword evidence="1" id="KW-0472">Membrane</keyword>
<feature type="transmembrane region" description="Helical" evidence="1">
    <location>
        <begin position="264"/>
        <end position="285"/>
    </location>
</feature>
<name>A0A2J0L152_9BACT</name>
<dbReference type="InterPro" id="IPR050834">
    <property type="entry name" value="Glycosyltransf_2"/>
</dbReference>
<organism evidence="3 4">
    <name type="scientific">Candidatus Aquitaenariimonas noxiae</name>
    <dbReference type="NCBI Taxonomy" id="1974741"/>
    <lineage>
        <taxon>Bacteria</taxon>
        <taxon>Pseudomonadati</taxon>
        <taxon>Candidatus Omnitrophota</taxon>
        <taxon>Candidatus Aquitaenariimonas</taxon>
    </lineage>
</organism>
<evidence type="ECO:0000313" key="3">
    <source>
        <dbReference type="EMBL" id="PIU41833.1"/>
    </source>
</evidence>
<evidence type="ECO:0000259" key="2">
    <source>
        <dbReference type="Pfam" id="PF00535"/>
    </source>
</evidence>
<reference evidence="3 4" key="1">
    <citation type="submission" date="2017-09" db="EMBL/GenBank/DDBJ databases">
        <title>Depth-based differentiation of microbial function through sediment-hosted aquifers and enrichment of novel symbionts in the deep terrestrial subsurface.</title>
        <authorList>
            <person name="Probst A.J."/>
            <person name="Ladd B."/>
            <person name="Jarett J.K."/>
            <person name="Geller-Mcgrath D.E."/>
            <person name="Sieber C.M."/>
            <person name="Emerson J.B."/>
            <person name="Anantharaman K."/>
            <person name="Thomas B.C."/>
            <person name="Malmstrom R."/>
            <person name="Stieglmeier M."/>
            <person name="Klingl A."/>
            <person name="Woyke T."/>
            <person name="Ryan C.M."/>
            <person name="Banfield J.F."/>
        </authorList>
    </citation>
    <scope>NUCLEOTIDE SEQUENCE [LARGE SCALE GENOMIC DNA]</scope>
    <source>
        <strain evidence="3">CG07_land_8_20_14_0_80_42_15</strain>
    </source>
</reference>
<feature type="transmembrane region" description="Helical" evidence="1">
    <location>
        <begin position="297"/>
        <end position="316"/>
    </location>
</feature>
<dbReference type="Proteomes" id="UP000230052">
    <property type="component" value="Unassembled WGS sequence"/>
</dbReference>
<dbReference type="PANTHER" id="PTHR43685:SF3">
    <property type="entry name" value="SLR2126 PROTEIN"/>
    <property type="match status" value="1"/>
</dbReference>
<dbReference type="PANTHER" id="PTHR43685">
    <property type="entry name" value="GLYCOSYLTRANSFERASE"/>
    <property type="match status" value="1"/>
</dbReference>
<gene>
    <name evidence="3" type="ORF">COS99_03415</name>
</gene>
<evidence type="ECO:0000256" key="1">
    <source>
        <dbReference type="SAM" id="Phobius"/>
    </source>
</evidence>
<dbReference type="EMBL" id="PEWV01000032">
    <property type="protein sequence ID" value="PIU41833.1"/>
    <property type="molecule type" value="Genomic_DNA"/>
</dbReference>
<dbReference type="SUPFAM" id="SSF53448">
    <property type="entry name" value="Nucleotide-diphospho-sugar transferases"/>
    <property type="match status" value="1"/>
</dbReference>
<dbReference type="Gene3D" id="3.90.550.10">
    <property type="entry name" value="Spore Coat Polysaccharide Biosynthesis Protein SpsA, Chain A"/>
    <property type="match status" value="1"/>
</dbReference>
<keyword evidence="1" id="KW-0812">Transmembrane</keyword>
<protein>
    <recommendedName>
        <fullName evidence="2">Glycosyltransferase 2-like domain-containing protein</fullName>
    </recommendedName>
</protein>
<dbReference type="InterPro" id="IPR001173">
    <property type="entry name" value="Glyco_trans_2-like"/>
</dbReference>
<sequence>MKFSIIIPVHNEQDKLKPCLDAIFSSETKDFEVIVVDDKSTDKSVEIAEMYPCKLITLGENKRAAYARNIGRANSEGDIFVFIDADVIIKKDTLDVIWQSFKENNDIAAVTGILSKDCPYKNFFSQYKNLYMNYVFRKCPKYIDFLYGSIIAIKKEHYLPFNEGFKITDDTELGQRYKELNKKILLNPSLEVIHSKRYNFKTIIKNDFFVPFWWSKSFILHRGYWDIFRKKRFAHARVSQIISVLVSCFLLISLFFQWNPIARHIFLSLLFLFILLSYNFFLFLYKEKGFLFLLKSIIFTYLDMLVMGLGILTGFIDCLVKGFCKRSKRLFKTSIQ</sequence>